<protein>
    <submittedName>
        <fullName evidence="6">Outer membrane receptor proteins, mostly Fe transport</fullName>
    </submittedName>
</protein>
<keyword evidence="6" id="KW-0675">Receptor</keyword>
<dbReference type="PANTHER" id="PTHR40980">
    <property type="entry name" value="PLUG DOMAIN-CONTAINING PROTEIN"/>
    <property type="match status" value="1"/>
</dbReference>
<dbReference type="STRING" id="1224947.SAMN05216480_10171"/>
<dbReference type="Gene3D" id="2.60.40.1120">
    <property type="entry name" value="Carboxypeptidase-like, regulatory domain"/>
    <property type="match status" value="1"/>
</dbReference>
<dbReference type="Pfam" id="PF13620">
    <property type="entry name" value="CarboxypepD_reg"/>
    <property type="match status" value="1"/>
</dbReference>
<organism evidence="6 7">
    <name type="scientific">Pustulibacterium marinum</name>
    <dbReference type="NCBI Taxonomy" id="1224947"/>
    <lineage>
        <taxon>Bacteria</taxon>
        <taxon>Pseudomonadati</taxon>
        <taxon>Bacteroidota</taxon>
        <taxon>Flavobacteriia</taxon>
        <taxon>Flavobacteriales</taxon>
        <taxon>Flavobacteriaceae</taxon>
        <taxon>Pustulibacterium</taxon>
    </lineage>
</organism>
<dbReference type="InterPro" id="IPR013784">
    <property type="entry name" value="Carb-bd-like_fold"/>
</dbReference>
<dbReference type="Gene3D" id="2.40.170.20">
    <property type="entry name" value="TonB-dependent receptor, beta-barrel domain"/>
    <property type="match status" value="1"/>
</dbReference>
<accession>A0A1I7ET74</accession>
<evidence type="ECO:0000256" key="2">
    <source>
        <dbReference type="ARBA" id="ARBA00023136"/>
    </source>
</evidence>
<dbReference type="InterPro" id="IPR041700">
    <property type="entry name" value="OMP_b-brl_3"/>
</dbReference>
<dbReference type="InterPro" id="IPR036942">
    <property type="entry name" value="Beta-barrel_TonB_sf"/>
</dbReference>
<dbReference type="PANTHER" id="PTHR40980:SF4">
    <property type="entry name" value="TONB-DEPENDENT RECEPTOR-LIKE BETA-BARREL DOMAIN-CONTAINING PROTEIN"/>
    <property type="match status" value="1"/>
</dbReference>
<feature type="domain" description="Outer membrane protein beta-barrel" evidence="5">
    <location>
        <begin position="372"/>
        <end position="777"/>
    </location>
</feature>
<dbReference type="RefSeq" id="WP_093021364.1">
    <property type="nucleotide sequence ID" value="NZ_FPBK01000001.1"/>
</dbReference>
<evidence type="ECO:0000256" key="4">
    <source>
        <dbReference type="SAM" id="SignalP"/>
    </source>
</evidence>
<dbReference type="EMBL" id="FPBK01000001">
    <property type="protein sequence ID" value="SFU27113.1"/>
    <property type="molecule type" value="Genomic_DNA"/>
</dbReference>
<dbReference type="Pfam" id="PF14905">
    <property type="entry name" value="OMP_b-brl_3"/>
    <property type="match status" value="1"/>
</dbReference>
<evidence type="ECO:0000313" key="7">
    <source>
        <dbReference type="Proteomes" id="UP000199138"/>
    </source>
</evidence>
<keyword evidence="4" id="KW-0732">Signal</keyword>
<dbReference type="OrthoDB" id="8764943at2"/>
<keyword evidence="7" id="KW-1185">Reference proteome</keyword>
<dbReference type="SUPFAM" id="SSF49452">
    <property type="entry name" value="Starch-binding domain-like"/>
    <property type="match status" value="1"/>
</dbReference>
<comment type="subcellular location">
    <subcellularLocation>
        <location evidence="1">Cell outer membrane</location>
    </subcellularLocation>
</comment>
<dbReference type="GO" id="GO:0030246">
    <property type="term" value="F:carbohydrate binding"/>
    <property type="evidence" value="ECO:0007669"/>
    <property type="project" value="InterPro"/>
</dbReference>
<dbReference type="GO" id="GO:0009279">
    <property type="term" value="C:cell outer membrane"/>
    <property type="evidence" value="ECO:0007669"/>
    <property type="project" value="UniProtKB-SubCell"/>
</dbReference>
<keyword evidence="2" id="KW-0472">Membrane</keyword>
<evidence type="ECO:0000256" key="1">
    <source>
        <dbReference type="ARBA" id="ARBA00004442"/>
    </source>
</evidence>
<feature type="signal peptide" evidence="4">
    <location>
        <begin position="1"/>
        <end position="20"/>
    </location>
</feature>
<gene>
    <name evidence="6" type="ORF">SAMN05216480_10171</name>
</gene>
<evidence type="ECO:0000313" key="6">
    <source>
        <dbReference type="EMBL" id="SFU27113.1"/>
    </source>
</evidence>
<keyword evidence="3" id="KW-0998">Cell outer membrane</keyword>
<dbReference type="Proteomes" id="UP000199138">
    <property type="component" value="Unassembled WGS sequence"/>
</dbReference>
<reference evidence="6 7" key="1">
    <citation type="submission" date="2016-10" db="EMBL/GenBank/DDBJ databases">
        <authorList>
            <person name="de Groot N.N."/>
        </authorList>
    </citation>
    <scope>NUCLEOTIDE SEQUENCE [LARGE SCALE GENOMIC DNA]</scope>
    <source>
        <strain evidence="6 7">CGMCC 1.12333</strain>
    </source>
</reference>
<sequence length="799" mass="90800">MRISKMLLSFVMLSSLPIFAQEFSVSGKIQDDENEAIAYATVLLKSEEEETLSGVSSDEEGSFIFKDVTEGTYIISCSFIGFKTVNQKVTITSNRDVGILILTPEVENIEGVTVVGKLPTVKKLADRTIFNVANTALTNGSTWNVLQKTPQIIAVNNELMVKGMQPTIYINNKKVYLSASEVQQLLENTPASSIQSVEVITNPSAKYDAQDAMVVNINMTKNIATGYNGSVFGNVTQGIYPKYNAGIAQFYKTDKLNVFLSYAYNKKKIDRITDEYAQFFDEETPAGEWKSHLDLDTWSENHTVSANVDYDFSEKSSLSFSAMADITPYWKRNTDGFTSAYNTAETIDSTFHSINNTYDNKNNVALNLGYEKKLDEDGQKISILAHHTFYNKERDQDVVTNYFDALGSTSRTNHFTTDQDQDITISTAQIDYSLPMENDMALEAGIKGVQIDTDSDLVQESLSESTEVLDNNYQFDYTESNLAAYMNLSKSWTKWNVRAGFRTEYTDAEGTAADATNNNSFDYVKWFPSAGISYDPSSNHSFSASYRKSITRPSYERLNPFRFYLTDNSYVSGNSALLPAIKQYMSLDYTYQGMYTASVFYKHISNPMSELSFQENDNRKLKYVAANLEREASYGLDLYVNKSISNRWFLYFESTTFYNKLQFFAQENENQLVDNNRWTGWLFLGNYFTFLKDNSLLADVTYLYILPANDANAQVTGRSNFSISLSKSLWNNRASLSLQANDIFNGQIFTSTTEYLNQNNSYRARYENRTILLGFKYKFGNYRLSNNKKDIDVEERERL</sequence>
<dbReference type="SUPFAM" id="SSF56935">
    <property type="entry name" value="Porins"/>
    <property type="match status" value="1"/>
</dbReference>
<dbReference type="AlphaFoldDB" id="A0A1I7ET74"/>
<evidence type="ECO:0000259" key="5">
    <source>
        <dbReference type="Pfam" id="PF14905"/>
    </source>
</evidence>
<proteinExistence type="predicted"/>
<evidence type="ECO:0000256" key="3">
    <source>
        <dbReference type="ARBA" id="ARBA00023237"/>
    </source>
</evidence>
<name>A0A1I7ET74_9FLAO</name>
<feature type="chain" id="PRO_5011665465" evidence="4">
    <location>
        <begin position="21"/>
        <end position="799"/>
    </location>
</feature>